<sequence>MELQGLYRIQKKDLAKCAEVSARAFITDPALIYQFGGKIPSYRRLKRYFDVIFQTGFPYYDFFAPSENIEGVIGLLPPNTDSVPPMEFLLRGGWKMPLTVCRGLLGRLDKYEIHSLEIRKAVHAMDAWYVMMLAVDPEEQGKGHGAKMLRAFLAEMDAQKASCYLETHKLVNTEIYRHFGFEIVNIDTVPDGMDTQYAMLRQPVSVQAE</sequence>
<comment type="caution">
    <text evidence="2">The sequence shown here is derived from an EMBL/GenBank/DDBJ whole genome shotgun (WGS) entry which is preliminary data.</text>
</comment>
<dbReference type="PANTHER" id="PTHR42791:SF1">
    <property type="entry name" value="N-ACETYLTRANSFERASE DOMAIN-CONTAINING PROTEIN"/>
    <property type="match status" value="1"/>
</dbReference>
<name>A0A644YSQ0_9ZZZZ</name>
<reference evidence="2" key="1">
    <citation type="submission" date="2019-08" db="EMBL/GenBank/DDBJ databases">
        <authorList>
            <person name="Kucharzyk K."/>
            <person name="Murdoch R.W."/>
            <person name="Higgins S."/>
            <person name="Loffler F."/>
        </authorList>
    </citation>
    <scope>NUCLEOTIDE SEQUENCE</scope>
</reference>
<dbReference type="SUPFAM" id="SSF55729">
    <property type="entry name" value="Acyl-CoA N-acyltransferases (Nat)"/>
    <property type="match status" value="1"/>
</dbReference>
<gene>
    <name evidence="2" type="ORF">SDC9_77443</name>
</gene>
<dbReference type="Pfam" id="PF13508">
    <property type="entry name" value="Acetyltransf_7"/>
    <property type="match status" value="1"/>
</dbReference>
<dbReference type="InterPro" id="IPR000182">
    <property type="entry name" value="GNAT_dom"/>
</dbReference>
<dbReference type="CDD" id="cd04301">
    <property type="entry name" value="NAT_SF"/>
    <property type="match status" value="1"/>
</dbReference>
<feature type="domain" description="N-acetyltransferase" evidence="1">
    <location>
        <begin position="57"/>
        <end position="202"/>
    </location>
</feature>
<accession>A0A644YSQ0</accession>
<dbReference type="PANTHER" id="PTHR42791">
    <property type="entry name" value="GNAT FAMILY ACETYLTRANSFERASE"/>
    <property type="match status" value="1"/>
</dbReference>
<proteinExistence type="predicted"/>
<organism evidence="2">
    <name type="scientific">bioreactor metagenome</name>
    <dbReference type="NCBI Taxonomy" id="1076179"/>
    <lineage>
        <taxon>unclassified sequences</taxon>
        <taxon>metagenomes</taxon>
        <taxon>ecological metagenomes</taxon>
    </lineage>
</organism>
<evidence type="ECO:0000313" key="2">
    <source>
        <dbReference type="EMBL" id="MPM30891.1"/>
    </source>
</evidence>
<dbReference type="GO" id="GO:0016747">
    <property type="term" value="F:acyltransferase activity, transferring groups other than amino-acyl groups"/>
    <property type="evidence" value="ECO:0007669"/>
    <property type="project" value="InterPro"/>
</dbReference>
<dbReference type="AlphaFoldDB" id="A0A644YSQ0"/>
<protein>
    <recommendedName>
        <fullName evidence="1">N-acetyltransferase domain-containing protein</fullName>
    </recommendedName>
</protein>
<dbReference type="PROSITE" id="PS51186">
    <property type="entry name" value="GNAT"/>
    <property type="match status" value="1"/>
</dbReference>
<evidence type="ECO:0000259" key="1">
    <source>
        <dbReference type="PROSITE" id="PS51186"/>
    </source>
</evidence>
<dbReference type="EMBL" id="VSSQ01005919">
    <property type="protein sequence ID" value="MPM30891.1"/>
    <property type="molecule type" value="Genomic_DNA"/>
</dbReference>
<dbReference type="InterPro" id="IPR052523">
    <property type="entry name" value="Trichothecene_AcTrans"/>
</dbReference>
<dbReference type="InterPro" id="IPR016181">
    <property type="entry name" value="Acyl_CoA_acyltransferase"/>
</dbReference>
<dbReference type="Gene3D" id="3.40.630.30">
    <property type="match status" value="1"/>
</dbReference>